<dbReference type="GeneID" id="117649541"/>
<gene>
    <name evidence="3" type="primary">LOC117649541</name>
</gene>
<keyword evidence="2" id="KW-1185">Reference proteome</keyword>
<feature type="compositionally biased region" description="Basic and acidic residues" evidence="1">
    <location>
        <begin position="239"/>
        <end position="288"/>
    </location>
</feature>
<dbReference type="InParanoid" id="A0A6P8ZTA2"/>
<evidence type="ECO:0000313" key="2">
    <source>
        <dbReference type="Proteomes" id="UP000515158"/>
    </source>
</evidence>
<feature type="region of interest" description="Disordered" evidence="1">
    <location>
        <begin position="140"/>
        <end position="288"/>
    </location>
</feature>
<reference evidence="3" key="1">
    <citation type="submission" date="2025-08" db="UniProtKB">
        <authorList>
            <consortium name="RefSeq"/>
        </authorList>
    </citation>
    <scope>IDENTIFICATION</scope>
    <source>
        <tissue evidence="3">Total insect</tissue>
    </source>
</reference>
<organism evidence="3">
    <name type="scientific">Thrips palmi</name>
    <name type="common">Melon thrips</name>
    <dbReference type="NCBI Taxonomy" id="161013"/>
    <lineage>
        <taxon>Eukaryota</taxon>
        <taxon>Metazoa</taxon>
        <taxon>Ecdysozoa</taxon>
        <taxon>Arthropoda</taxon>
        <taxon>Hexapoda</taxon>
        <taxon>Insecta</taxon>
        <taxon>Pterygota</taxon>
        <taxon>Neoptera</taxon>
        <taxon>Paraneoptera</taxon>
        <taxon>Thysanoptera</taxon>
        <taxon>Terebrantia</taxon>
        <taxon>Thripoidea</taxon>
        <taxon>Thripidae</taxon>
        <taxon>Thrips</taxon>
    </lineage>
</organism>
<proteinExistence type="predicted"/>
<dbReference type="KEGG" id="tpal:117649541"/>
<dbReference type="Proteomes" id="UP000515158">
    <property type="component" value="Unplaced"/>
</dbReference>
<accession>A0A6P8ZTA2</accession>
<feature type="compositionally biased region" description="Basic and acidic residues" evidence="1">
    <location>
        <begin position="171"/>
        <end position="181"/>
    </location>
</feature>
<dbReference type="RefSeq" id="XP_034248310.1">
    <property type="nucleotide sequence ID" value="XM_034392419.1"/>
</dbReference>
<protein>
    <submittedName>
        <fullName evidence="3">X-linked retinitis pigmentosa GTPase regulator-interacting protein 1-like</fullName>
    </submittedName>
</protein>
<feature type="compositionally biased region" description="Acidic residues" evidence="1">
    <location>
        <begin position="146"/>
        <end position="162"/>
    </location>
</feature>
<evidence type="ECO:0000313" key="3">
    <source>
        <dbReference type="RefSeq" id="XP_034248310.1"/>
    </source>
</evidence>
<feature type="compositionally biased region" description="Basic residues" evidence="1">
    <location>
        <begin position="226"/>
        <end position="238"/>
    </location>
</feature>
<name>A0A6P8ZTA2_THRPL</name>
<dbReference type="AlphaFoldDB" id="A0A6P8ZTA2"/>
<sequence length="288" mass="32645">MSIFIETSTPWPGAPSVPYGPRGISPILTLEEEEELLAELARGVVVPEAALPDDAGDPTVRRRTNPAPLALVFPARERRVFHEICLNPRVENPTSSVERELIELAHNTRIIPSSSSAENPTSFFERELIELAHNTRVIPSSSSAYDLEEGEMPDDDDDDEAREDPSSTVNDPKKSVFDRLGPKLIPSPETDPEVRSKKKKAQSVRYRSTYVTPEDLTEALNSVESKKRKAAEKKKKRDTAKMQKKDEEARIKEVVGKMKLSLEKKKEEEEQKEKKEEEEQREKKEENE</sequence>
<evidence type="ECO:0000256" key="1">
    <source>
        <dbReference type="SAM" id="MobiDB-lite"/>
    </source>
</evidence>